<dbReference type="Proteomes" id="UP000187172">
    <property type="component" value="Unassembled WGS sequence"/>
</dbReference>
<feature type="compositionally biased region" description="Basic and acidic residues" evidence="1">
    <location>
        <begin position="38"/>
        <end position="47"/>
    </location>
</feature>
<gene>
    <name evidence="2" type="ORF">BK138_08505</name>
</gene>
<feature type="region of interest" description="Disordered" evidence="1">
    <location>
        <begin position="1"/>
        <end position="66"/>
    </location>
</feature>
<sequence>MASTIEQKDISRKSFQQWKAKNKAGLNQGPGRHTRGQRQHEKRDRIKAALKRNHLSDISAKDRLEQ</sequence>
<dbReference type="EMBL" id="MRTP01000001">
    <property type="protein sequence ID" value="OMF58542.1"/>
    <property type="molecule type" value="Genomic_DNA"/>
</dbReference>
<evidence type="ECO:0000313" key="3">
    <source>
        <dbReference type="Proteomes" id="UP000187172"/>
    </source>
</evidence>
<organism evidence="2 3">
    <name type="scientific">Paenibacillus rhizosphaerae</name>
    <dbReference type="NCBI Taxonomy" id="297318"/>
    <lineage>
        <taxon>Bacteria</taxon>
        <taxon>Bacillati</taxon>
        <taxon>Bacillota</taxon>
        <taxon>Bacilli</taxon>
        <taxon>Bacillales</taxon>
        <taxon>Paenibacillaceae</taxon>
        <taxon>Paenibacillus</taxon>
    </lineage>
</organism>
<feature type="compositionally biased region" description="Basic and acidic residues" evidence="1">
    <location>
        <begin position="1"/>
        <end position="12"/>
    </location>
</feature>
<name>A0A1R1F3F4_9BACL</name>
<protein>
    <submittedName>
        <fullName evidence="2">Uncharacterized protein</fullName>
    </submittedName>
</protein>
<evidence type="ECO:0000256" key="1">
    <source>
        <dbReference type="SAM" id="MobiDB-lite"/>
    </source>
</evidence>
<dbReference type="AlphaFoldDB" id="A0A1R1F3F4"/>
<comment type="caution">
    <text evidence="2">The sequence shown here is derived from an EMBL/GenBank/DDBJ whole genome shotgun (WGS) entry which is preliminary data.</text>
</comment>
<accession>A0A1R1F3F4</accession>
<dbReference type="STRING" id="297318.BK138_08505"/>
<keyword evidence="3" id="KW-1185">Reference proteome</keyword>
<proteinExistence type="predicted"/>
<reference evidence="2 3" key="1">
    <citation type="submission" date="2016-11" db="EMBL/GenBank/DDBJ databases">
        <title>Paenibacillus species isolates.</title>
        <authorList>
            <person name="Beno S.M."/>
        </authorList>
    </citation>
    <scope>NUCLEOTIDE SEQUENCE [LARGE SCALE GENOMIC DNA]</scope>
    <source>
        <strain evidence="2 3">FSL R5-0378</strain>
    </source>
</reference>
<dbReference type="RefSeq" id="WP_076168306.1">
    <property type="nucleotide sequence ID" value="NZ_MRTP01000001.1"/>
</dbReference>
<evidence type="ECO:0000313" key="2">
    <source>
        <dbReference type="EMBL" id="OMF58542.1"/>
    </source>
</evidence>